<proteinExistence type="predicted"/>
<feature type="region of interest" description="Disordered" evidence="1">
    <location>
        <begin position="60"/>
        <end position="83"/>
    </location>
</feature>
<protein>
    <submittedName>
        <fullName evidence="2">Uncharacterized protein</fullName>
    </submittedName>
</protein>
<dbReference type="Proteomes" id="UP001153269">
    <property type="component" value="Unassembled WGS sequence"/>
</dbReference>
<evidence type="ECO:0000256" key="1">
    <source>
        <dbReference type="SAM" id="MobiDB-lite"/>
    </source>
</evidence>
<gene>
    <name evidence="2" type="ORF">PLEPLA_LOCUS28402</name>
</gene>
<evidence type="ECO:0000313" key="3">
    <source>
        <dbReference type="Proteomes" id="UP001153269"/>
    </source>
</evidence>
<comment type="caution">
    <text evidence="2">The sequence shown here is derived from an EMBL/GenBank/DDBJ whole genome shotgun (WGS) entry which is preliminary data.</text>
</comment>
<evidence type="ECO:0000313" key="2">
    <source>
        <dbReference type="EMBL" id="CAB1440636.1"/>
    </source>
</evidence>
<accession>A0A9N7YUR6</accession>
<dbReference type="AlphaFoldDB" id="A0A9N7YUR6"/>
<reference evidence="2" key="1">
    <citation type="submission" date="2020-03" db="EMBL/GenBank/DDBJ databases">
        <authorList>
            <person name="Weist P."/>
        </authorList>
    </citation>
    <scope>NUCLEOTIDE SEQUENCE</scope>
</reference>
<sequence>MLHLEKLERGNALAQTSQHGCRTVTPDTPALSSAVHRVTAVTLIIQQTPSLRLIHVSIQSRSSDYPSSSSSSPSSSSSLETYTHFPMNGLGSDMMMYRISH</sequence>
<name>A0A9N7YUR6_PLEPL</name>
<feature type="region of interest" description="Disordered" evidence="1">
    <location>
        <begin position="1"/>
        <end position="25"/>
    </location>
</feature>
<dbReference type="EMBL" id="CADEAL010002480">
    <property type="protein sequence ID" value="CAB1440636.1"/>
    <property type="molecule type" value="Genomic_DNA"/>
</dbReference>
<keyword evidence="3" id="KW-1185">Reference proteome</keyword>
<organism evidence="2 3">
    <name type="scientific">Pleuronectes platessa</name>
    <name type="common">European plaice</name>
    <dbReference type="NCBI Taxonomy" id="8262"/>
    <lineage>
        <taxon>Eukaryota</taxon>
        <taxon>Metazoa</taxon>
        <taxon>Chordata</taxon>
        <taxon>Craniata</taxon>
        <taxon>Vertebrata</taxon>
        <taxon>Euteleostomi</taxon>
        <taxon>Actinopterygii</taxon>
        <taxon>Neopterygii</taxon>
        <taxon>Teleostei</taxon>
        <taxon>Neoteleostei</taxon>
        <taxon>Acanthomorphata</taxon>
        <taxon>Carangaria</taxon>
        <taxon>Pleuronectiformes</taxon>
        <taxon>Pleuronectoidei</taxon>
        <taxon>Pleuronectidae</taxon>
        <taxon>Pleuronectes</taxon>
    </lineage>
</organism>
<feature type="compositionally biased region" description="Low complexity" evidence="1">
    <location>
        <begin position="60"/>
        <end position="78"/>
    </location>
</feature>